<dbReference type="GO" id="GO:0043541">
    <property type="term" value="C:UDP-N-acetylglucosamine transferase complex"/>
    <property type="evidence" value="ECO:0007669"/>
    <property type="project" value="TreeGrafter"/>
</dbReference>
<dbReference type="RefSeq" id="XP_017034907.1">
    <property type="nucleotide sequence ID" value="XM_017179418.3"/>
</dbReference>
<dbReference type="PANTHER" id="PTHR12154">
    <property type="entry name" value="GLYCOSYL TRANSFERASE-RELATED"/>
    <property type="match status" value="1"/>
</dbReference>
<sequence length="200" mass="22515">MTTAGTAKSKAKSEYPTYVVLGSGGHTAEMCRLTQALLQQEDVKQAGKYQPIRFILASSDTTSERQLREALPVPVAARSDFVRVPRSRSVGQSWLSSIFTTLWALLWSCYLVWQDRPQLILCNGPGTCVPFCYAAYLWRLLGRLPAGSRIVFVESFCRVESLSLSGRLLLPLADLFVVHWPALATRYSHKRNLRYFGRIL</sequence>
<reference evidence="9" key="1">
    <citation type="submission" date="2025-08" db="UniProtKB">
        <authorList>
            <consortium name="RefSeq"/>
        </authorList>
    </citation>
    <scope>IDENTIFICATION</scope>
    <source>
        <strain evidence="9">14028-0561.14</strain>
        <tissue evidence="9">Whole fly</tissue>
    </source>
</reference>
<dbReference type="FunFam" id="3.40.50.2000:FF:000370">
    <property type="entry name" value="GM19574"/>
    <property type="match status" value="1"/>
</dbReference>
<dbReference type="Proteomes" id="UP001652661">
    <property type="component" value="Chromosome X"/>
</dbReference>
<dbReference type="GO" id="GO:0006488">
    <property type="term" value="P:dolichol-linked oligosaccharide biosynthetic process"/>
    <property type="evidence" value="ECO:0007669"/>
    <property type="project" value="InterPro"/>
</dbReference>
<keyword evidence="5" id="KW-0256">Endoplasmic reticulum</keyword>
<dbReference type="AlphaFoldDB" id="A0A6P4J0P1"/>
<dbReference type="InterPro" id="IPR013969">
    <property type="entry name" value="Oligosacch_biosynth_Alg14"/>
</dbReference>
<dbReference type="PANTHER" id="PTHR12154:SF4">
    <property type="entry name" value="UDP-N-ACETYLGLUCOSAMINE TRANSFERASE SUBUNIT ALG14 HOMOLOG"/>
    <property type="match status" value="1"/>
</dbReference>
<evidence type="ECO:0000256" key="6">
    <source>
        <dbReference type="ARBA" id="ARBA00022989"/>
    </source>
</evidence>
<keyword evidence="9" id="KW-0808">Transferase</keyword>
<evidence type="ECO:0000256" key="2">
    <source>
        <dbReference type="ARBA" id="ARBA00009731"/>
    </source>
</evidence>
<keyword evidence="7" id="KW-0472">Membrane</keyword>
<evidence type="ECO:0000313" key="8">
    <source>
        <dbReference type="Proteomes" id="UP001652661"/>
    </source>
</evidence>
<keyword evidence="8" id="KW-1185">Reference proteome</keyword>
<keyword evidence="4" id="KW-0812">Transmembrane</keyword>
<name>A0A6P4J0P1_DROKI</name>
<evidence type="ECO:0000256" key="7">
    <source>
        <dbReference type="ARBA" id="ARBA00023136"/>
    </source>
</evidence>
<comment type="subcellular location">
    <subcellularLocation>
        <location evidence="1">Endoplasmic reticulum membrane</location>
        <topology evidence="1">Single-pass membrane protein</topology>
    </subcellularLocation>
</comment>
<proteinExistence type="inferred from homology"/>
<dbReference type="Gene3D" id="3.40.50.2000">
    <property type="entry name" value="Glycogen Phosphorylase B"/>
    <property type="match status" value="1"/>
</dbReference>
<evidence type="ECO:0000256" key="5">
    <source>
        <dbReference type="ARBA" id="ARBA00022824"/>
    </source>
</evidence>
<comment type="similarity">
    <text evidence="2">Belongs to the ALG14 family.</text>
</comment>
<protein>
    <recommendedName>
        <fullName evidence="3">UDP-N-acetylglucosamine transferase subunit ALG14</fullName>
    </recommendedName>
</protein>
<dbReference type="GO" id="GO:0004577">
    <property type="term" value="F:N-acetylglucosaminyldiphosphodolichol N-acetylglucosaminyltransferase activity"/>
    <property type="evidence" value="ECO:0007669"/>
    <property type="project" value="TreeGrafter"/>
</dbReference>
<evidence type="ECO:0000256" key="3">
    <source>
        <dbReference type="ARBA" id="ARBA00017467"/>
    </source>
</evidence>
<evidence type="ECO:0000313" key="9">
    <source>
        <dbReference type="RefSeq" id="XP_017034907.1"/>
    </source>
</evidence>
<keyword evidence="6" id="KW-1133">Transmembrane helix</keyword>
<evidence type="ECO:0000256" key="1">
    <source>
        <dbReference type="ARBA" id="ARBA00004389"/>
    </source>
</evidence>
<accession>A0A6P4J0P1</accession>
<organism evidence="8 9">
    <name type="scientific">Drosophila kikkawai</name>
    <name type="common">Fruit fly</name>
    <dbReference type="NCBI Taxonomy" id="30033"/>
    <lineage>
        <taxon>Eukaryota</taxon>
        <taxon>Metazoa</taxon>
        <taxon>Ecdysozoa</taxon>
        <taxon>Arthropoda</taxon>
        <taxon>Hexapoda</taxon>
        <taxon>Insecta</taxon>
        <taxon>Pterygota</taxon>
        <taxon>Neoptera</taxon>
        <taxon>Endopterygota</taxon>
        <taxon>Diptera</taxon>
        <taxon>Brachycera</taxon>
        <taxon>Muscomorpha</taxon>
        <taxon>Ephydroidea</taxon>
        <taxon>Drosophilidae</taxon>
        <taxon>Drosophila</taxon>
        <taxon>Sophophora</taxon>
    </lineage>
</organism>
<dbReference type="OrthoDB" id="17098at2759"/>
<evidence type="ECO:0000256" key="4">
    <source>
        <dbReference type="ARBA" id="ARBA00022692"/>
    </source>
</evidence>
<gene>
    <name evidence="9" type="primary">Alg14</name>
</gene>
<dbReference type="Pfam" id="PF08660">
    <property type="entry name" value="Alg14"/>
    <property type="match status" value="1"/>
</dbReference>